<dbReference type="SUPFAM" id="SSF53328">
    <property type="entry name" value="Formyltransferase"/>
    <property type="match status" value="1"/>
</dbReference>
<dbReference type="PATRIC" id="fig|1838286.3.peg.832"/>
<dbReference type="PANTHER" id="PTHR42706">
    <property type="entry name" value="FORMYLTETRAHYDROFOLATE DEFORMYLASE"/>
    <property type="match status" value="1"/>
</dbReference>
<keyword evidence="2 3" id="KW-0378">Hydrolase</keyword>
<dbReference type="InterPro" id="IPR041729">
    <property type="entry name" value="Formyl-FH4-Hydrolase_C"/>
</dbReference>
<sequence length="284" mass="31316">MPTPATLVALLHGPDQPGLVAKTSGWIYARQGNILHADQHRDMEAGEFFQRIEWVPAGTGATQEAAELRAHAAALGMTARVALSTHRPKGALFVSKEDHCFHDLALRWKAGEYAGDFACVISNHPDLGEAARHYGLPFHHVPVTPATKAEAEARQRAILREAGTEFVVLARYMQVLSADFLRECGQPVINIHHSFLPAFAGGKPYHQAHQRGVKLIGATAHYATAVLDDGPIIQQDVVRVTHRHGVEDLVRKGRDLEKLVLAQALRWHLENRILVYGNKTVVFD</sequence>
<dbReference type="InterPro" id="IPR044074">
    <property type="entry name" value="PurU_ACT"/>
</dbReference>
<comment type="similarity">
    <text evidence="3">Belongs to the PurU family.</text>
</comment>
<gene>
    <name evidence="3 6" type="primary">purU</name>
    <name evidence="6" type="ORF">Verru16b_00826</name>
</gene>
<comment type="catalytic activity">
    <reaction evidence="3">
        <text>(6R)-10-formyltetrahydrofolate + H2O = (6S)-5,6,7,8-tetrahydrofolate + formate + H(+)</text>
        <dbReference type="Rhea" id="RHEA:19833"/>
        <dbReference type="ChEBI" id="CHEBI:15377"/>
        <dbReference type="ChEBI" id="CHEBI:15378"/>
        <dbReference type="ChEBI" id="CHEBI:15740"/>
        <dbReference type="ChEBI" id="CHEBI:57453"/>
        <dbReference type="ChEBI" id="CHEBI:195366"/>
        <dbReference type="EC" id="3.5.1.10"/>
    </reaction>
</comment>
<dbReference type="UniPathway" id="UPA00074">
    <property type="reaction ID" value="UER00170"/>
</dbReference>
<dbReference type="NCBIfam" id="NF004684">
    <property type="entry name" value="PRK06027.1"/>
    <property type="match status" value="1"/>
</dbReference>
<dbReference type="PANTHER" id="PTHR42706:SF1">
    <property type="entry name" value="FORMYLTETRAHYDROFOLATE DEFORMYLASE 2, MITOCHONDRIAL"/>
    <property type="match status" value="1"/>
</dbReference>
<evidence type="ECO:0000256" key="4">
    <source>
        <dbReference type="NCBIfam" id="TIGR00655"/>
    </source>
</evidence>
<protein>
    <recommendedName>
        <fullName evidence="3 4">Formyltetrahydrofolate deformylase</fullName>
        <ecNumber evidence="3 4">3.5.1.10</ecNumber>
    </recommendedName>
    <alternativeName>
        <fullName evidence="3">Formyl-FH(4) hydrolase</fullName>
    </alternativeName>
</protein>
<dbReference type="RefSeq" id="WP_069961096.1">
    <property type="nucleotide sequence ID" value="NZ_CP016094.1"/>
</dbReference>
<keyword evidence="3" id="KW-0658">Purine biosynthesis</keyword>
<evidence type="ECO:0000256" key="3">
    <source>
        <dbReference type="HAMAP-Rule" id="MF_01927"/>
    </source>
</evidence>
<dbReference type="EMBL" id="CP016094">
    <property type="protein sequence ID" value="AOS43769.1"/>
    <property type="molecule type" value="Genomic_DNA"/>
</dbReference>
<evidence type="ECO:0000259" key="5">
    <source>
        <dbReference type="PROSITE" id="PS51671"/>
    </source>
</evidence>
<evidence type="ECO:0000313" key="6">
    <source>
        <dbReference type="EMBL" id="AOS43769.1"/>
    </source>
</evidence>
<dbReference type="CDD" id="cd08648">
    <property type="entry name" value="FMT_core_Formyl-FH4-Hydrolase_C"/>
    <property type="match status" value="1"/>
</dbReference>
<dbReference type="GO" id="GO:0008864">
    <property type="term" value="F:formyltetrahydrofolate deformylase activity"/>
    <property type="evidence" value="ECO:0007669"/>
    <property type="project" value="UniProtKB-UniRule"/>
</dbReference>
<evidence type="ECO:0000256" key="1">
    <source>
        <dbReference type="ARBA" id="ARBA00022563"/>
    </source>
</evidence>
<dbReference type="PIRSF" id="PIRSF036480">
    <property type="entry name" value="FormyFH4_hydr"/>
    <property type="match status" value="1"/>
</dbReference>
<dbReference type="NCBIfam" id="TIGR00655">
    <property type="entry name" value="PurU"/>
    <property type="match status" value="1"/>
</dbReference>
<dbReference type="Gene3D" id="3.30.70.260">
    <property type="match status" value="1"/>
</dbReference>
<accession>A0A1D8ASB9</accession>
<dbReference type="InterPro" id="IPR004810">
    <property type="entry name" value="PurU"/>
</dbReference>
<feature type="domain" description="ACT" evidence="5">
    <location>
        <begin position="8"/>
        <end position="86"/>
    </location>
</feature>
<dbReference type="CDD" id="cd04875">
    <property type="entry name" value="ACT_F4HF-DF"/>
    <property type="match status" value="1"/>
</dbReference>
<dbReference type="SUPFAM" id="SSF55021">
    <property type="entry name" value="ACT-like"/>
    <property type="match status" value="1"/>
</dbReference>
<evidence type="ECO:0000256" key="2">
    <source>
        <dbReference type="ARBA" id="ARBA00022801"/>
    </source>
</evidence>
<dbReference type="STRING" id="1838286.Verru16b_00826"/>
<dbReference type="Pfam" id="PF00551">
    <property type="entry name" value="Formyl_trans_N"/>
    <property type="match status" value="1"/>
</dbReference>
<dbReference type="InterPro" id="IPR002376">
    <property type="entry name" value="Formyl_transf_N"/>
</dbReference>
<dbReference type="InterPro" id="IPR002912">
    <property type="entry name" value="ACT_dom"/>
</dbReference>
<comment type="pathway">
    <text evidence="3">Purine metabolism; IMP biosynthesis via de novo pathway; formate from 10-formyl-5,6,7,8-tetrahydrofolate: step 1/1.</text>
</comment>
<dbReference type="OrthoDB" id="9806170at2"/>
<dbReference type="InterPro" id="IPR045865">
    <property type="entry name" value="ACT-like_dom_sf"/>
</dbReference>
<reference evidence="6 7" key="1">
    <citation type="submission" date="2016-06" db="EMBL/GenBank/DDBJ databases">
        <title>Three novel species with peptidoglycan cell walls form the new genus Lacunisphaera gen. nov. in the family Opitutaceae of the verrucomicrobial subdivision 4.</title>
        <authorList>
            <person name="Rast P."/>
            <person name="Gloeckner I."/>
            <person name="Jogler M."/>
            <person name="Boedeker C."/>
            <person name="Jeske O."/>
            <person name="Wiegand S."/>
            <person name="Reinhardt R."/>
            <person name="Schumann P."/>
            <person name="Rohde M."/>
            <person name="Spring S."/>
            <person name="Gloeckner F.O."/>
            <person name="Jogler C."/>
        </authorList>
    </citation>
    <scope>NUCLEOTIDE SEQUENCE [LARGE SCALE GENOMIC DNA]</scope>
    <source>
        <strain evidence="6 7">IG16b</strain>
    </source>
</reference>
<dbReference type="InterPro" id="IPR036477">
    <property type="entry name" value="Formyl_transf_N_sf"/>
</dbReference>
<comment type="function">
    <text evidence="3">Catalyzes the hydrolysis of 10-formyltetrahydrofolate (formyl-FH4) to formate and tetrahydrofolate (FH4).</text>
</comment>
<keyword evidence="1 3" id="KW-0554">One-carbon metabolism</keyword>
<name>A0A1D8ASB9_9BACT</name>
<dbReference type="Proteomes" id="UP000095228">
    <property type="component" value="Chromosome"/>
</dbReference>
<dbReference type="PROSITE" id="PS51671">
    <property type="entry name" value="ACT"/>
    <property type="match status" value="1"/>
</dbReference>
<dbReference type="GO" id="GO:0006730">
    <property type="term" value="P:one-carbon metabolic process"/>
    <property type="evidence" value="ECO:0007669"/>
    <property type="project" value="UniProtKB-KW"/>
</dbReference>
<dbReference type="EC" id="3.5.1.10" evidence="3 4"/>
<organism evidence="6 7">
    <name type="scientific">Lacunisphaera limnophila</name>
    <dbReference type="NCBI Taxonomy" id="1838286"/>
    <lineage>
        <taxon>Bacteria</taxon>
        <taxon>Pseudomonadati</taxon>
        <taxon>Verrucomicrobiota</taxon>
        <taxon>Opitutia</taxon>
        <taxon>Opitutales</taxon>
        <taxon>Opitutaceae</taxon>
        <taxon>Lacunisphaera</taxon>
    </lineage>
</organism>
<proteinExistence type="inferred from homology"/>
<evidence type="ECO:0000313" key="7">
    <source>
        <dbReference type="Proteomes" id="UP000095228"/>
    </source>
</evidence>
<dbReference type="HAMAP" id="MF_01927">
    <property type="entry name" value="PurU"/>
    <property type="match status" value="1"/>
</dbReference>
<dbReference type="PRINTS" id="PR01575">
    <property type="entry name" value="FFH4HYDRLASE"/>
</dbReference>
<dbReference type="Gene3D" id="3.40.50.170">
    <property type="entry name" value="Formyl transferase, N-terminal domain"/>
    <property type="match status" value="1"/>
</dbReference>
<dbReference type="AlphaFoldDB" id="A0A1D8ASB9"/>
<keyword evidence="7" id="KW-1185">Reference proteome</keyword>
<feature type="active site" evidence="3">
    <location>
        <position position="228"/>
    </location>
</feature>
<dbReference type="GO" id="GO:0006189">
    <property type="term" value="P:'de novo' IMP biosynthetic process"/>
    <property type="evidence" value="ECO:0007669"/>
    <property type="project" value="UniProtKB-UniRule"/>
</dbReference>
<dbReference type="KEGG" id="obg:Verru16b_00826"/>